<keyword evidence="2" id="KW-0238">DNA-binding</keyword>
<evidence type="ECO:0000256" key="2">
    <source>
        <dbReference type="ARBA" id="ARBA00023125"/>
    </source>
</evidence>
<dbReference type="InterPro" id="IPR001347">
    <property type="entry name" value="SIS_dom"/>
</dbReference>
<accession>A0ABY5S6K8</accession>
<proteinExistence type="predicted"/>
<evidence type="ECO:0000256" key="1">
    <source>
        <dbReference type="ARBA" id="ARBA00023015"/>
    </source>
</evidence>
<evidence type="ECO:0000313" key="6">
    <source>
        <dbReference type="EMBL" id="UVI29537.1"/>
    </source>
</evidence>
<name>A0ABY5S6K8_9BACL</name>
<evidence type="ECO:0000313" key="7">
    <source>
        <dbReference type="Proteomes" id="UP001057877"/>
    </source>
</evidence>
<dbReference type="Gene3D" id="3.40.50.10490">
    <property type="entry name" value="Glucose-6-phosphate isomerase like protein, domain 1"/>
    <property type="match status" value="1"/>
</dbReference>
<dbReference type="InterPro" id="IPR047640">
    <property type="entry name" value="RpiR-like"/>
</dbReference>
<keyword evidence="7" id="KW-1185">Reference proteome</keyword>
<dbReference type="PROSITE" id="PS51071">
    <property type="entry name" value="HTH_RPIR"/>
    <property type="match status" value="1"/>
</dbReference>
<dbReference type="PROSITE" id="PS51464">
    <property type="entry name" value="SIS"/>
    <property type="match status" value="1"/>
</dbReference>
<dbReference type="PANTHER" id="PTHR30514">
    <property type="entry name" value="GLUCOKINASE"/>
    <property type="match status" value="1"/>
</dbReference>
<dbReference type="Proteomes" id="UP001057877">
    <property type="component" value="Chromosome"/>
</dbReference>
<feature type="domain" description="HTH rpiR-type" evidence="4">
    <location>
        <begin position="16"/>
        <end position="92"/>
    </location>
</feature>
<dbReference type="SUPFAM" id="SSF53697">
    <property type="entry name" value="SIS domain"/>
    <property type="match status" value="1"/>
</dbReference>
<dbReference type="Pfam" id="PF01380">
    <property type="entry name" value="SIS"/>
    <property type="match status" value="1"/>
</dbReference>
<gene>
    <name evidence="6" type="ORF">L1F29_29650</name>
</gene>
<dbReference type="RefSeq" id="WP_258385626.1">
    <property type="nucleotide sequence ID" value="NZ_CP091430.1"/>
</dbReference>
<dbReference type="PANTHER" id="PTHR30514:SF9">
    <property type="entry name" value="TRANSCRIPTIONAL REGULATOR"/>
    <property type="match status" value="1"/>
</dbReference>
<dbReference type="CDD" id="cd05013">
    <property type="entry name" value="SIS_RpiR"/>
    <property type="match status" value="1"/>
</dbReference>
<evidence type="ECO:0000259" key="4">
    <source>
        <dbReference type="PROSITE" id="PS51071"/>
    </source>
</evidence>
<evidence type="ECO:0000259" key="5">
    <source>
        <dbReference type="PROSITE" id="PS51464"/>
    </source>
</evidence>
<reference evidence="6" key="1">
    <citation type="submission" date="2022-01" db="EMBL/GenBank/DDBJ databases">
        <title>Paenibacillus spongiae sp. nov., isolated from marine sponge.</title>
        <authorList>
            <person name="Li Z."/>
            <person name="Zhang M."/>
        </authorList>
    </citation>
    <scope>NUCLEOTIDE SEQUENCE</scope>
    <source>
        <strain evidence="6">PHS-Z3</strain>
    </source>
</reference>
<dbReference type="InterPro" id="IPR036388">
    <property type="entry name" value="WH-like_DNA-bd_sf"/>
</dbReference>
<dbReference type="InterPro" id="IPR009057">
    <property type="entry name" value="Homeodomain-like_sf"/>
</dbReference>
<protein>
    <submittedName>
        <fullName evidence="6">MurR/RpiR family transcriptional regulator</fullName>
    </submittedName>
</protein>
<evidence type="ECO:0000256" key="3">
    <source>
        <dbReference type="ARBA" id="ARBA00023163"/>
    </source>
</evidence>
<dbReference type="Gene3D" id="1.10.10.10">
    <property type="entry name" value="Winged helix-like DNA-binding domain superfamily/Winged helix DNA-binding domain"/>
    <property type="match status" value="1"/>
</dbReference>
<keyword evidence="1" id="KW-0805">Transcription regulation</keyword>
<dbReference type="SUPFAM" id="SSF46689">
    <property type="entry name" value="Homeodomain-like"/>
    <property type="match status" value="1"/>
</dbReference>
<organism evidence="6 7">
    <name type="scientific">Paenibacillus spongiae</name>
    <dbReference type="NCBI Taxonomy" id="2909671"/>
    <lineage>
        <taxon>Bacteria</taxon>
        <taxon>Bacillati</taxon>
        <taxon>Bacillota</taxon>
        <taxon>Bacilli</taxon>
        <taxon>Bacillales</taxon>
        <taxon>Paenibacillaceae</taxon>
        <taxon>Paenibacillus</taxon>
    </lineage>
</organism>
<dbReference type="InterPro" id="IPR000281">
    <property type="entry name" value="HTH_RpiR"/>
</dbReference>
<keyword evidence="3" id="KW-0804">Transcription</keyword>
<dbReference type="InterPro" id="IPR046348">
    <property type="entry name" value="SIS_dom_sf"/>
</dbReference>
<dbReference type="InterPro" id="IPR035472">
    <property type="entry name" value="RpiR-like_SIS"/>
</dbReference>
<dbReference type="EMBL" id="CP091430">
    <property type="protein sequence ID" value="UVI29537.1"/>
    <property type="molecule type" value="Genomic_DNA"/>
</dbReference>
<sequence length="294" mass="31932">MANKTNDEHDFMPDNSTLSAQIQSAYTSLSATEKRIADYVLNVPEQIMYNSVTQVAEELEIAQSTVTKFCRTIGLRGFQELKIRLAQDTERTNPANEDQEEMSLSKQMAQSAANSIVDAGGHIDRDAVDQAVSKLASARRIIILGVGESGPMAQLLKIKLMGIGLTADAQIDIHLQSMLAAHLDERDVAIGISQQGSTKDIVASMRSARANGATTICITGQGKTPITEVSDIRLVCASRLSSITGIGSFKSKASILYVIELLVVMLTLLLSEQQAESKKKLLWKTTDSILDKLY</sequence>
<feature type="domain" description="SIS" evidence="5">
    <location>
        <begin position="131"/>
        <end position="272"/>
    </location>
</feature>
<dbReference type="Pfam" id="PF01418">
    <property type="entry name" value="HTH_6"/>
    <property type="match status" value="1"/>
</dbReference>